<dbReference type="Proteomes" id="UP000499080">
    <property type="component" value="Unassembled WGS sequence"/>
</dbReference>
<name>A0A4Y2UFX2_ARAVE</name>
<comment type="caution">
    <text evidence="1">The sequence shown here is derived from an EMBL/GenBank/DDBJ whole genome shotgun (WGS) entry which is preliminary data.</text>
</comment>
<keyword evidence="2" id="KW-1185">Reference proteome</keyword>
<evidence type="ECO:0000313" key="1">
    <source>
        <dbReference type="EMBL" id="GBO11969.1"/>
    </source>
</evidence>
<protein>
    <submittedName>
        <fullName evidence="1">Uncharacterized protein</fullName>
    </submittedName>
</protein>
<organism evidence="1 2">
    <name type="scientific">Araneus ventricosus</name>
    <name type="common">Orbweaver spider</name>
    <name type="synonym">Epeira ventricosa</name>
    <dbReference type="NCBI Taxonomy" id="182803"/>
    <lineage>
        <taxon>Eukaryota</taxon>
        <taxon>Metazoa</taxon>
        <taxon>Ecdysozoa</taxon>
        <taxon>Arthropoda</taxon>
        <taxon>Chelicerata</taxon>
        <taxon>Arachnida</taxon>
        <taxon>Araneae</taxon>
        <taxon>Araneomorphae</taxon>
        <taxon>Entelegynae</taxon>
        <taxon>Araneoidea</taxon>
        <taxon>Araneidae</taxon>
        <taxon>Araneus</taxon>
    </lineage>
</organism>
<gene>
    <name evidence="1" type="ORF">AVEN_135807_1</name>
</gene>
<accession>A0A4Y2UFX2</accession>
<evidence type="ECO:0000313" key="2">
    <source>
        <dbReference type="Proteomes" id="UP000499080"/>
    </source>
</evidence>
<dbReference type="AlphaFoldDB" id="A0A4Y2UFX2"/>
<sequence length="137" mass="15695">MPTREARNRSLIQRLLIHILSMPSPRVVQAQPKRHETHSNKIRRIQSETESGILIDITSHDGSPSREGGFVIGVEVTQPLTISILNRKARTSLLILRLLTHVLIVPPSREIEKTRVVGTRYMSKKRESLLRQKRILI</sequence>
<proteinExistence type="predicted"/>
<reference evidence="1 2" key="1">
    <citation type="journal article" date="2019" name="Sci. Rep.">
        <title>Orb-weaving spider Araneus ventricosus genome elucidates the spidroin gene catalogue.</title>
        <authorList>
            <person name="Kono N."/>
            <person name="Nakamura H."/>
            <person name="Ohtoshi R."/>
            <person name="Moran D.A.P."/>
            <person name="Shinohara A."/>
            <person name="Yoshida Y."/>
            <person name="Fujiwara M."/>
            <person name="Mori M."/>
            <person name="Tomita M."/>
            <person name="Arakawa K."/>
        </authorList>
    </citation>
    <scope>NUCLEOTIDE SEQUENCE [LARGE SCALE GENOMIC DNA]</scope>
</reference>
<dbReference type="EMBL" id="BGPR01036653">
    <property type="protein sequence ID" value="GBO11969.1"/>
    <property type="molecule type" value="Genomic_DNA"/>
</dbReference>